<sequence length="449" mass="49316">MMRRSYQTGPGLRACQMCELIYRQQPAQSAKRPFVTLGAGRRLAKISPEISITPMLIPTPITTRLFSTSRSCLKVKQAQNPQSLNVTQRKFARPQQVLVSGEPEVIDLEELVVSLDRVTNALDRKGIPSEEMTLTALRACAQSVGKLMALTASPKDSADASSVSSPEASHLLDLGQDRKTHARKTRVRKQDHLRPEDVVNMIAQTADRFILHPDVVITPEVLAEYVRLQAILGKADTLPQTLALYALKPSPRLSKGTITYVERNPYGAQYAIDSTVADMALDVALKAKHLDAAIGIVEGTYATKAYRRSKAIQKVLLPAAMVGAAPIAVYFIASNLALMQTSFDQGTATTIATIGILGYLGFTGTIGLVAATTANDQMKRVTWARGTPLRERWVREEERAAFDKVACAFGFAEEHRYGEEDGEEFQQLQEFILRRGMVLDAVDLMPGMN</sequence>
<evidence type="ECO:0000313" key="4">
    <source>
        <dbReference type="Proteomes" id="UP001174934"/>
    </source>
</evidence>
<dbReference type="EMBL" id="JAULSR010000002">
    <property type="protein sequence ID" value="KAK0630141.1"/>
    <property type="molecule type" value="Genomic_DNA"/>
</dbReference>
<keyword evidence="2" id="KW-0472">Membrane</keyword>
<feature type="transmembrane region" description="Helical" evidence="2">
    <location>
        <begin position="350"/>
        <end position="371"/>
    </location>
</feature>
<feature type="region of interest" description="Disordered" evidence="1">
    <location>
        <begin position="156"/>
        <end position="191"/>
    </location>
</feature>
<accession>A0AA40C981</accession>
<comment type="caution">
    <text evidence="3">The sequence shown here is derived from an EMBL/GenBank/DDBJ whole genome shotgun (WGS) entry which is preliminary data.</text>
</comment>
<dbReference type="AlphaFoldDB" id="A0AA40C981"/>
<keyword evidence="2" id="KW-1133">Transmembrane helix</keyword>
<evidence type="ECO:0000313" key="3">
    <source>
        <dbReference type="EMBL" id="KAK0630141.1"/>
    </source>
</evidence>
<organism evidence="3 4">
    <name type="scientific">Bombardia bombarda</name>
    <dbReference type="NCBI Taxonomy" id="252184"/>
    <lineage>
        <taxon>Eukaryota</taxon>
        <taxon>Fungi</taxon>
        <taxon>Dikarya</taxon>
        <taxon>Ascomycota</taxon>
        <taxon>Pezizomycotina</taxon>
        <taxon>Sordariomycetes</taxon>
        <taxon>Sordariomycetidae</taxon>
        <taxon>Sordariales</taxon>
        <taxon>Lasiosphaeriaceae</taxon>
        <taxon>Bombardia</taxon>
    </lineage>
</organism>
<keyword evidence="4" id="KW-1185">Reference proteome</keyword>
<evidence type="ECO:0000256" key="1">
    <source>
        <dbReference type="SAM" id="MobiDB-lite"/>
    </source>
</evidence>
<gene>
    <name evidence="3" type="ORF">B0T17DRAFT_488719</name>
</gene>
<name>A0AA40C981_9PEZI</name>
<feature type="transmembrane region" description="Helical" evidence="2">
    <location>
        <begin position="315"/>
        <end position="338"/>
    </location>
</feature>
<proteinExistence type="predicted"/>
<dbReference type="Proteomes" id="UP001174934">
    <property type="component" value="Unassembled WGS sequence"/>
</dbReference>
<evidence type="ECO:0000256" key="2">
    <source>
        <dbReference type="SAM" id="Phobius"/>
    </source>
</evidence>
<protein>
    <submittedName>
        <fullName evidence="3">Uncharacterized protein</fullName>
    </submittedName>
</protein>
<keyword evidence="2" id="KW-0812">Transmembrane</keyword>
<reference evidence="3" key="1">
    <citation type="submission" date="2023-06" db="EMBL/GenBank/DDBJ databases">
        <title>Genome-scale phylogeny and comparative genomics of the fungal order Sordariales.</title>
        <authorList>
            <consortium name="Lawrence Berkeley National Laboratory"/>
            <person name="Hensen N."/>
            <person name="Bonometti L."/>
            <person name="Westerberg I."/>
            <person name="Brannstrom I.O."/>
            <person name="Guillou S."/>
            <person name="Cros-Aarteil S."/>
            <person name="Calhoun S."/>
            <person name="Haridas S."/>
            <person name="Kuo A."/>
            <person name="Mondo S."/>
            <person name="Pangilinan J."/>
            <person name="Riley R."/>
            <person name="LaButti K."/>
            <person name="Andreopoulos B."/>
            <person name="Lipzen A."/>
            <person name="Chen C."/>
            <person name="Yanf M."/>
            <person name="Daum C."/>
            <person name="Ng V."/>
            <person name="Clum A."/>
            <person name="Steindorff A."/>
            <person name="Ohm R."/>
            <person name="Martin F."/>
            <person name="Silar P."/>
            <person name="Natvig D."/>
            <person name="Lalanne C."/>
            <person name="Gautier V."/>
            <person name="Ament-velasquez S.L."/>
            <person name="Kruys A."/>
            <person name="Hutchinson M.I."/>
            <person name="Powell A.J."/>
            <person name="Barry K."/>
            <person name="Miller A.N."/>
            <person name="Grigoriev I.V."/>
            <person name="Debuchy R."/>
            <person name="Gladieux P."/>
            <person name="Thoren M.H."/>
            <person name="Johannesson H."/>
        </authorList>
    </citation>
    <scope>NUCLEOTIDE SEQUENCE</scope>
    <source>
        <strain evidence="3">SMH3391-2</strain>
    </source>
</reference>